<dbReference type="Pfam" id="PF13189">
    <property type="entry name" value="Cytidylate_kin2"/>
    <property type="match status" value="1"/>
</dbReference>
<dbReference type="GO" id="GO:0016301">
    <property type="term" value="F:kinase activity"/>
    <property type="evidence" value="ECO:0007669"/>
    <property type="project" value="UniProtKB-KW"/>
</dbReference>
<evidence type="ECO:0000313" key="1">
    <source>
        <dbReference type="EMBL" id="RHA79061.1"/>
    </source>
</evidence>
<keyword evidence="1" id="KW-0418">Kinase</keyword>
<name>A0A413T5H5_9BACT</name>
<dbReference type="Gene3D" id="3.40.50.300">
    <property type="entry name" value="P-loop containing nucleotide triphosphate hydrolases"/>
    <property type="match status" value="1"/>
</dbReference>
<dbReference type="PROSITE" id="PS51257">
    <property type="entry name" value="PROKAR_LIPOPROTEIN"/>
    <property type="match status" value="1"/>
</dbReference>
<dbReference type="InterPro" id="IPR038750">
    <property type="entry name" value="YczE/YyaS-like"/>
</dbReference>
<keyword evidence="1" id="KW-0808">Transferase</keyword>
<dbReference type="GeneID" id="78404258"/>
<dbReference type="PANTHER" id="PTHR40078:SF1">
    <property type="entry name" value="INTEGRAL MEMBRANE PROTEIN"/>
    <property type="match status" value="1"/>
</dbReference>
<dbReference type="InterPro" id="IPR027417">
    <property type="entry name" value="P-loop_NTPase"/>
</dbReference>
<dbReference type="AlphaFoldDB" id="A0A413T5H5"/>
<protein>
    <submittedName>
        <fullName evidence="1">Cytidylate kinase family protein</fullName>
    </submittedName>
</protein>
<comment type="caution">
    <text evidence="1">The sequence shown here is derived from an EMBL/GenBank/DDBJ whole genome shotgun (WGS) entry which is preliminary data.</text>
</comment>
<dbReference type="RefSeq" id="WP_054856256.1">
    <property type="nucleotide sequence ID" value="NZ_CABJGD010000001.1"/>
</dbReference>
<dbReference type="Proteomes" id="UP000283855">
    <property type="component" value="Unassembled WGS sequence"/>
</dbReference>
<proteinExistence type="predicted"/>
<dbReference type="Pfam" id="PF19700">
    <property type="entry name" value="DUF6198"/>
    <property type="match status" value="1"/>
</dbReference>
<reference evidence="1 2" key="1">
    <citation type="submission" date="2018-08" db="EMBL/GenBank/DDBJ databases">
        <title>A genome reference for cultivated species of the human gut microbiota.</title>
        <authorList>
            <person name="Zou Y."/>
            <person name="Xue W."/>
            <person name="Luo G."/>
        </authorList>
    </citation>
    <scope>NUCLEOTIDE SEQUENCE [LARGE SCALE GENOMIC DNA]</scope>
    <source>
        <strain evidence="1 2">AM42-38</strain>
    </source>
</reference>
<gene>
    <name evidence="1" type="ORF">DW921_00960</name>
</gene>
<accession>A0A413T5H5</accession>
<dbReference type="EMBL" id="QSFT01000001">
    <property type="protein sequence ID" value="RHA79061.1"/>
    <property type="molecule type" value="Genomic_DNA"/>
</dbReference>
<sequence>MEESRIMGKAELFRRYLTFGISLFIIACGISVITRSDLGTSPITSVPYVASLNTPISMGNYFFLFTIVLIILQLLLLGKKGIMERKMELLMQFPVAFVLSFFTDLTMWATASYNPDAYYVKLISLVIGCLILALGICLEVIANVTMISAEYTIQFATLRLKKDFGTIKICFDVTLVCVALLCSWSLSGRIEGVREGTIIAALITGPFVRLIMPRLAFIRQWLSSETTHEVPSANGTEHFPWVITISREYGSGGHQAGEQLARQLGIAFYDKELITLAAQESHFSEEFISQNEQKLPSSLLYQMILQDYEAPLDKSLSYDDALFVTQSRIIRRIASEKPCVIVGRCANYILKNRPNTISIFLYADMPHKISRAVAEYGIPAAKAPDIIASTDKSRSDHYFHYTGLQWGDSRNYHITFDTGIIPIAQVTEIIRNLLQKEINESNQS</sequence>
<organism evidence="1 2">
    <name type="scientific">Phocaeicola coprophilus</name>
    <dbReference type="NCBI Taxonomy" id="387090"/>
    <lineage>
        <taxon>Bacteria</taxon>
        <taxon>Pseudomonadati</taxon>
        <taxon>Bacteroidota</taxon>
        <taxon>Bacteroidia</taxon>
        <taxon>Bacteroidales</taxon>
        <taxon>Bacteroidaceae</taxon>
        <taxon>Phocaeicola</taxon>
    </lineage>
</organism>
<dbReference type="PANTHER" id="PTHR40078">
    <property type="entry name" value="INTEGRAL MEMBRANE PROTEIN-RELATED"/>
    <property type="match status" value="1"/>
</dbReference>
<evidence type="ECO:0000313" key="2">
    <source>
        <dbReference type="Proteomes" id="UP000283855"/>
    </source>
</evidence>